<evidence type="ECO:0000313" key="10">
    <source>
        <dbReference type="EMBL" id="EPE03965.1"/>
    </source>
</evidence>
<name>S3CTD8_OPHP1</name>
<evidence type="ECO:0000256" key="1">
    <source>
        <dbReference type="ARBA" id="ARBA00004141"/>
    </source>
</evidence>
<evidence type="ECO:0000256" key="2">
    <source>
        <dbReference type="ARBA" id="ARBA00007282"/>
    </source>
</evidence>
<keyword evidence="11" id="KW-1185">Reference proteome</keyword>
<evidence type="ECO:0000313" key="11">
    <source>
        <dbReference type="Proteomes" id="UP000016923"/>
    </source>
</evidence>
<dbReference type="InterPro" id="IPR032805">
    <property type="entry name" value="Wax_synthase_dom"/>
</dbReference>
<feature type="transmembrane region" description="Helical" evidence="8">
    <location>
        <begin position="30"/>
        <end position="49"/>
    </location>
</feature>
<evidence type="ECO:0000259" key="9">
    <source>
        <dbReference type="Pfam" id="PF13813"/>
    </source>
</evidence>
<gene>
    <name evidence="10" type="ORF">F503_04813</name>
</gene>
<dbReference type="VEuPathDB" id="FungiDB:F503_04813"/>
<comment type="similarity">
    <text evidence="2">Belongs to the wax synthase family.</text>
</comment>
<feature type="compositionally biased region" description="Basic and acidic residues" evidence="7">
    <location>
        <begin position="424"/>
        <end position="438"/>
    </location>
</feature>
<evidence type="ECO:0000256" key="3">
    <source>
        <dbReference type="ARBA" id="ARBA00022679"/>
    </source>
</evidence>
<sequence length="597" mass="66942">MEAVTLADYQRGALRAGFRAAVARGDARPLLFPACIVPSFVLPAVFLTVAGRYAFLKPLRYPLAVLITAFNLNLFRTGSTPITSSINMASAYGAGLAWGWGTLWVFVVLVWIDPWDGERVKRRARAKGSPPVTMTEADAIDEDVAQCLRAGQEYYWQSFPVDGSFWSRLDWSWDLCLAWRGVGWSWSKSPIPHFAPPKNPHTEELVQLSSNPEVTYQGYRRHRTRSAFLRNRLFAFATAYIILDICSVLMTHDPHFILGPPPSFIKGVSSWSEQISLYPGGIHPPPVALFEIPPYLQNLYTRHPNILSLFRSILGLAGVLAALHMFLSFDQFVRVYFGPLLFPASSTSSMATAIQLWNYPTIFGSVTLILDHGLAGFWGGWWHQTFRMAFVEPTAWLVDHGFLPGPLPSQSKKNTKHTQPATDKNTKDKSETGRKERESLPRITRLVGLIIAFTQSALLHAAGSATSLPDHAYWHMPFLFFLLAGVGVVIQTGLQMAILNRLPRPIRRAGNLMFALGWLHATQWLFIDDLARSGIWLFEPVPFSFVRFLKGLFSSGSNSIISPAGSSRAGHAAWRWYRDDFPFWHTGQTWYETGLAV</sequence>
<dbReference type="HOGENOM" id="CLU_021051_1_1_1"/>
<organism evidence="10 11">
    <name type="scientific">Ophiostoma piceae (strain UAMH 11346)</name>
    <name type="common">Sap stain fungus</name>
    <dbReference type="NCBI Taxonomy" id="1262450"/>
    <lineage>
        <taxon>Eukaryota</taxon>
        <taxon>Fungi</taxon>
        <taxon>Dikarya</taxon>
        <taxon>Ascomycota</taxon>
        <taxon>Pezizomycotina</taxon>
        <taxon>Sordariomycetes</taxon>
        <taxon>Sordariomycetidae</taxon>
        <taxon>Ophiostomatales</taxon>
        <taxon>Ophiostomataceae</taxon>
        <taxon>Ophiostoma</taxon>
    </lineage>
</organism>
<dbReference type="GO" id="GO:0008374">
    <property type="term" value="F:O-acyltransferase activity"/>
    <property type="evidence" value="ECO:0007669"/>
    <property type="project" value="InterPro"/>
</dbReference>
<keyword evidence="5 8" id="KW-1133">Transmembrane helix</keyword>
<evidence type="ECO:0000256" key="4">
    <source>
        <dbReference type="ARBA" id="ARBA00022692"/>
    </source>
</evidence>
<feature type="transmembrane region" description="Helical" evidence="8">
    <location>
        <begin position="474"/>
        <end position="499"/>
    </location>
</feature>
<feature type="transmembrane region" description="Helical" evidence="8">
    <location>
        <begin position="443"/>
        <end position="462"/>
    </location>
</feature>
<dbReference type="OrthoDB" id="2796277at2759"/>
<protein>
    <recommendedName>
        <fullName evidence="9">Wax synthase domain-containing protein</fullName>
    </recommendedName>
</protein>
<keyword evidence="3" id="KW-0808">Transferase</keyword>
<keyword evidence="4 8" id="KW-0812">Transmembrane</keyword>
<feature type="transmembrane region" description="Helical" evidence="8">
    <location>
        <begin position="91"/>
        <end position="112"/>
    </location>
</feature>
<dbReference type="AlphaFoldDB" id="S3CTD8"/>
<evidence type="ECO:0000256" key="8">
    <source>
        <dbReference type="SAM" id="Phobius"/>
    </source>
</evidence>
<feature type="domain" description="Wax synthase" evidence="9">
    <location>
        <begin position="359"/>
        <end position="482"/>
    </location>
</feature>
<dbReference type="GO" id="GO:0016020">
    <property type="term" value="C:membrane"/>
    <property type="evidence" value="ECO:0007669"/>
    <property type="project" value="UniProtKB-SubCell"/>
</dbReference>
<proteinExistence type="inferred from homology"/>
<dbReference type="OMA" id="HENHARF"/>
<dbReference type="Proteomes" id="UP000016923">
    <property type="component" value="Unassembled WGS sequence"/>
</dbReference>
<reference evidence="10 11" key="1">
    <citation type="journal article" date="2013" name="BMC Genomics">
        <title>The genome and transcriptome of the pine saprophyte Ophiostoma piceae, and a comparison with the bark beetle-associated pine pathogen Grosmannia clavigera.</title>
        <authorList>
            <person name="Haridas S."/>
            <person name="Wang Y."/>
            <person name="Lim L."/>
            <person name="Massoumi Alamouti S."/>
            <person name="Jackman S."/>
            <person name="Docking R."/>
            <person name="Robertson G."/>
            <person name="Birol I."/>
            <person name="Bohlmann J."/>
            <person name="Breuil C."/>
        </authorList>
    </citation>
    <scope>NUCLEOTIDE SEQUENCE [LARGE SCALE GENOMIC DNA]</scope>
    <source>
        <strain evidence="10 11">UAMH 11346</strain>
    </source>
</reference>
<accession>S3CTD8</accession>
<comment type="subcellular location">
    <subcellularLocation>
        <location evidence="1">Membrane</location>
        <topology evidence="1">Multi-pass membrane protein</topology>
    </subcellularLocation>
</comment>
<dbReference type="eggNOG" id="ENOG502SAIV">
    <property type="taxonomic scope" value="Eukaryota"/>
</dbReference>
<evidence type="ECO:0000256" key="6">
    <source>
        <dbReference type="ARBA" id="ARBA00023136"/>
    </source>
</evidence>
<keyword evidence="6 8" id="KW-0472">Membrane</keyword>
<feature type="transmembrane region" description="Helical" evidence="8">
    <location>
        <begin position="309"/>
        <end position="329"/>
    </location>
</feature>
<dbReference type="GO" id="GO:0006629">
    <property type="term" value="P:lipid metabolic process"/>
    <property type="evidence" value="ECO:0007669"/>
    <property type="project" value="InterPro"/>
</dbReference>
<dbReference type="PANTHER" id="PTHR31595">
    <property type="entry name" value="LONG-CHAIN-ALCOHOL O-FATTY-ACYLTRANSFERASE 3-RELATED"/>
    <property type="match status" value="1"/>
</dbReference>
<feature type="transmembrane region" description="Helical" evidence="8">
    <location>
        <begin position="362"/>
        <end position="381"/>
    </location>
</feature>
<dbReference type="Pfam" id="PF13813">
    <property type="entry name" value="MBOAT_2"/>
    <property type="match status" value="1"/>
</dbReference>
<evidence type="ECO:0000256" key="7">
    <source>
        <dbReference type="SAM" id="MobiDB-lite"/>
    </source>
</evidence>
<dbReference type="PANTHER" id="PTHR31595:SF67">
    <property type="entry name" value="WAX SYNTHASE DOMAIN-CONTAINING PROTEIN"/>
    <property type="match status" value="1"/>
</dbReference>
<feature type="transmembrane region" description="Helical" evidence="8">
    <location>
        <begin position="336"/>
        <end position="356"/>
    </location>
</feature>
<feature type="transmembrane region" description="Helical" evidence="8">
    <location>
        <begin position="233"/>
        <end position="252"/>
    </location>
</feature>
<evidence type="ECO:0000256" key="5">
    <source>
        <dbReference type="ARBA" id="ARBA00022989"/>
    </source>
</evidence>
<dbReference type="EMBL" id="KE148163">
    <property type="protein sequence ID" value="EPE03965.1"/>
    <property type="molecule type" value="Genomic_DNA"/>
</dbReference>
<feature type="region of interest" description="Disordered" evidence="7">
    <location>
        <begin position="408"/>
        <end position="438"/>
    </location>
</feature>
<dbReference type="STRING" id="1262450.S3CTD8"/>
<feature type="compositionally biased region" description="Polar residues" evidence="7">
    <location>
        <begin position="408"/>
        <end position="423"/>
    </location>
</feature>
<dbReference type="InterPro" id="IPR044851">
    <property type="entry name" value="Wax_synthase"/>
</dbReference>